<keyword evidence="2" id="KW-1185">Reference proteome</keyword>
<sequence>MAELELSKDEREQLVRVIQDHMRDELEQDIGNMEATLLLDRLVGPLGDTFYNKGLRDAAALLSRRADDMADELYTMEKIIKTDR</sequence>
<proteinExistence type="predicted"/>
<reference evidence="1 2" key="1">
    <citation type="submission" date="2024-02" db="EMBL/GenBank/DDBJ databases">
        <title>Roseibium algae sp. nov., isolated from marine alga (Grateloupia sp.), showing potential in myo-inositol conversion.</title>
        <authorList>
            <person name="Wang Y."/>
        </authorList>
    </citation>
    <scope>NUCLEOTIDE SEQUENCE [LARGE SCALE GENOMIC DNA]</scope>
    <source>
        <strain evidence="1 2">H3510</strain>
    </source>
</reference>
<accession>A0ABU8TMS2</accession>
<dbReference type="Proteomes" id="UP001385499">
    <property type="component" value="Unassembled WGS sequence"/>
</dbReference>
<dbReference type="InterPro" id="IPR018680">
    <property type="entry name" value="DUF2164"/>
</dbReference>
<evidence type="ECO:0000313" key="1">
    <source>
        <dbReference type="EMBL" id="MEJ8475477.1"/>
    </source>
</evidence>
<comment type="caution">
    <text evidence="1">The sequence shown here is derived from an EMBL/GenBank/DDBJ whole genome shotgun (WGS) entry which is preliminary data.</text>
</comment>
<gene>
    <name evidence="1" type="ORF">V6575_15380</name>
</gene>
<organism evidence="1 2">
    <name type="scientific">Roseibium algae</name>
    <dbReference type="NCBI Taxonomy" id="3123038"/>
    <lineage>
        <taxon>Bacteria</taxon>
        <taxon>Pseudomonadati</taxon>
        <taxon>Pseudomonadota</taxon>
        <taxon>Alphaproteobacteria</taxon>
        <taxon>Hyphomicrobiales</taxon>
        <taxon>Stappiaceae</taxon>
        <taxon>Roseibium</taxon>
    </lineage>
</organism>
<dbReference type="Pfam" id="PF09932">
    <property type="entry name" value="DUF2164"/>
    <property type="match status" value="1"/>
</dbReference>
<protein>
    <submittedName>
        <fullName evidence="1">DUF2164 domain-containing protein</fullName>
    </submittedName>
</protein>
<name>A0ABU8TMS2_9HYPH</name>
<dbReference type="RefSeq" id="WP_340275578.1">
    <property type="nucleotide sequence ID" value="NZ_JBAKIA010000011.1"/>
</dbReference>
<dbReference type="EMBL" id="JBAKIA010000011">
    <property type="protein sequence ID" value="MEJ8475477.1"/>
    <property type="molecule type" value="Genomic_DNA"/>
</dbReference>
<evidence type="ECO:0000313" key="2">
    <source>
        <dbReference type="Proteomes" id="UP001385499"/>
    </source>
</evidence>